<dbReference type="PANTHER" id="PTHR33392:SF6">
    <property type="entry name" value="POLYISOPRENYL-TEICHOIC ACID--PEPTIDOGLYCAN TEICHOIC ACID TRANSFERASE TAGU"/>
    <property type="match status" value="1"/>
</dbReference>
<evidence type="ECO:0000259" key="2">
    <source>
        <dbReference type="Pfam" id="PF03816"/>
    </source>
</evidence>
<gene>
    <name evidence="3" type="ORF">ASS94_03935</name>
</gene>
<name>A0AAP7IEY6_9STAP</name>
<evidence type="ECO:0000256" key="1">
    <source>
        <dbReference type="ARBA" id="ARBA00006068"/>
    </source>
</evidence>
<dbReference type="AlphaFoldDB" id="A0AAP7IEY6"/>
<sequence length="302" mass="33917">MKMRSKLILIVLFILIVLSLFSLYKISEFKNSIHQTKDGSEVTSKIQKQAKNNEPISIALFGVDSNKERAKENTGQRTDTIILASIDPKDNKTKLLTIPRDTRSKISSNSNYEKISHAYAYGGPETAMNTIENNFDVPIDAYATVDMDGFEETVDTLGGLTIESNATFQYNGSEFETGETTKLDGKSALDYVRSRKQLGSGGDEGRTERQRQVIEALAKESDNKSNILKINNFMDIIENNMKTDLSLNDIKSIYTNYKSASKNVDKLSIQGNNMIGADGLWYFEPNIQDKKQTVQEYNDNLK</sequence>
<dbReference type="Gene3D" id="3.40.630.190">
    <property type="entry name" value="LCP protein"/>
    <property type="match status" value="1"/>
</dbReference>
<proteinExistence type="inferred from homology"/>
<organism evidence="3 4">
    <name type="scientific">Staphylococcus equorum</name>
    <dbReference type="NCBI Taxonomy" id="246432"/>
    <lineage>
        <taxon>Bacteria</taxon>
        <taxon>Bacillati</taxon>
        <taxon>Bacillota</taxon>
        <taxon>Bacilli</taxon>
        <taxon>Bacillales</taxon>
        <taxon>Staphylococcaceae</taxon>
        <taxon>Staphylococcus</taxon>
    </lineage>
</organism>
<feature type="domain" description="Cell envelope-related transcriptional attenuator" evidence="2">
    <location>
        <begin position="77"/>
        <end position="221"/>
    </location>
</feature>
<dbReference type="PANTHER" id="PTHR33392">
    <property type="entry name" value="POLYISOPRENYL-TEICHOIC ACID--PEPTIDOGLYCAN TEICHOIC ACID TRANSFERASE TAGU"/>
    <property type="match status" value="1"/>
</dbReference>
<dbReference type="EMBL" id="LNPX01000014">
    <property type="protein sequence ID" value="OEK58296.1"/>
    <property type="molecule type" value="Genomic_DNA"/>
</dbReference>
<dbReference type="InterPro" id="IPR050922">
    <property type="entry name" value="LytR/CpsA/Psr_CW_biosynth"/>
</dbReference>
<dbReference type="Pfam" id="PF03816">
    <property type="entry name" value="LytR_cpsA_psr"/>
    <property type="match status" value="1"/>
</dbReference>
<evidence type="ECO:0000313" key="4">
    <source>
        <dbReference type="Proteomes" id="UP000095464"/>
    </source>
</evidence>
<dbReference type="NCBIfam" id="TIGR00350">
    <property type="entry name" value="lytR_cpsA_psr"/>
    <property type="match status" value="1"/>
</dbReference>
<protein>
    <submittedName>
        <fullName evidence="3">LytR family transcriptional regulator</fullName>
    </submittedName>
</protein>
<evidence type="ECO:0000313" key="3">
    <source>
        <dbReference type="EMBL" id="OEK58296.1"/>
    </source>
</evidence>
<dbReference type="InterPro" id="IPR004474">
    <property type="entry name" value="LytR_CpsA_psr"/>
</dbReference>
<dbReference type="Proteomes" id="UP000095464">
    <property type="component" value="Unassembled WGS sequence"/>
</dbReference>
<comment type="similarity">
    <text evidence="1">Belongs to the LytR/CpsA/Psr (LCP) family.</text>
</comment>
<comment type="caution">
    <text evidence="3">The sequence shown here is derived from an EMBL/GenBank/DDBJ whole genome shotgun (WGS) entry which is preliminary data.</text>
</comment>
<reference evidence="4" key="1">
    <citation type="submission" date="2015-11" db="EMBL/GenBank/DDBJ databases">
        <title>Genomic diversity of Staphylococcus saprophyticus strains from urinary tract infections, animal surfaces, and fermented foods.</title>
        <authorList>
            <person name="Wolfe B.E."/>
        </authorList>
    </citation>
    <scope>NUCLEOTIDE SEQUENCE [LARGE SCALE GENOMIC DNA]</scope>
    <source>
        <strain evidence="4">738_7</strain>
    </source>
</reference>
<dbReference type="RefSeq" id="WP_051000830.1">
    <property type="nucleotide sequence ID" value="NZ_CP013114.1"/>
</dbReference>
<dbReference type="KEGG" id="seqo:SE1039_10180"/>
<accession>A0AAP7IEY6</accession>